<reference evidence="2" key="1">
    <citation type="submission" date="2023-03" db="EMBL/GenBank/DDBJ databases">
        <title>Massive genome expansion in bonnet fungi (Mycena s.s.) driven by repeated elements and novel gene families across ecological guilds.</title>
        <authorList>
            <consortium name="Lawrence Berkeley National Laboratory"/>
            <person name="Harder C.B."/>
            <person name="Miyauchi S."/>
            <person name="Viragh M."/>
            <person name="Kuo A."/>
            <person name="Thoen E."/>
            <person name="Andreopoulos B."/>
            <person name="Lu D."/>
            <person name="Skrede I."/>
            <person name="Drula E."/>
            <person name="Henrissat B."/>
            <person name="Morin E."/>
            <person name="Kohler A."/>
            <person name="Barry K."/>
            <person name="LaButti K."/>
            <person name="Morin E."/>
            <person name="Salamov A."/>
            <person name="Lipzen A."/>
            <person name="Mereny Z."/>
            <person name="Hegedus B."/>
            <person name="Baldrian P."/>
            <person name="Stursova M."/>
            <person name="Weitz H."/>
            <person name="Taylor A."/>
            <person name="Grigoriev I.V."/>
            <person name="Nagy L.G."/>
            <person name="Martin F."/>
            <person name="Kauserud H."/>
        </authorList>
    </citation>
    <scope>NUCLEOTIDE SEQUENCE</scope>
    <source>
        <strain evidence="2">CBHHK002</strain>
    </source>
</reference>
<dbReference type="Gene3D" id="3.20.20.80">
    <property type="entry name" value="Glycosidases"/>
    <property type="match status" value="1"/>
</dbReference>
<dbReference type="AlphaFoldDB" id="A0AAD6Z498"/>
<dbReference type="InterPro" id="IPR017853">
    <property type="entry name" value="GH"/>
</dbReference>
<dbReference type="PANTHER" id="PTHR11177:SF333">
    <property type="entry name" value="CHITINASE"/>
    <property type="match status" value="1"/>
</dbReference>
<dbReference type="InterPro" id="IPR050314">
    <property type="entry name" value="Glycosyl_Hydrlase_18"/>
</dbReference>
<evidence type="ECO:0000259" key="1">
    <source>
        <dbReference type="PROSITE" id="PS51910"/>
    </source>
</evidence>
<dbReference type="Proteomes" id="UP001218218">
    <property type="component" value="Unassembled WGS sequence"/>
</dbReference>
<dbReference type="EMBL" id="JARIHO010000092">
    <property type="protein sequence ID" value="KAJ7306668.1"/>
    <property type="molecule type" value="Genomic_DNA"/>
</dbReference>
<sequence>KHWTETTSLKSRNLALKIFLCVGGWTFNDPASSICYRALVASTANTNVFIGSVLSVMRAYGFDGIDIECPIFAHEYLYC</sequence>
<dbReference type="SUPFAM" id="SSF51445">
    <property type="entry name" value="(Trans)glycosidases"/>
    <property type="match status" value="1"/>
</dbReference>
<dbReference type="Pfam" id="PF00704">
    <property type="entry name" value="Glyco_hydro_18"/>
    <property type="match status" value="1"/>
</dbReference>
<dbReference type="GO" id="GO:0005975">
    <property type="term" value="P:carbohydrate metabolic process"/>
    <property type="evidence" value="ECO:0007669"/>
    <property type="project" value="InterPro"/>
</dbReference>
<proteinExistence type="predicted"/>
<feature type="non-terminal residue" evidence="2">
    <location>
        <position position="79"/>
    </location>
</feature>
<evidence type="ECO:0000313" key="3">
    <source>
        <dbReference type="Proteomes" id="UP001218218"/>
    </source>
</evidence>
<name>A0AAD6Z498_9AGAR</name>
<gene>
    <name evidence="2" type="ORF">DFH08DRAFT_720736</name>
</gene>
<comment type="caution">
    <text evidence="2">The sequence shown here is derived from an EMBL/GenBank/DDBJ whole genome shotgun (WGS) entry which is preliminary data.</text>
</comment>
<accession>A0AAD6Z498</accession>
<feature type="domain" description="GH18" evidence="1">
    <location>
        <begin position="1"/>
        <end position="79"/>
    </location>
</feature>
<organism evidence="2 3">
    <name type="scientific">Mycena albidolilacea</name>
    <dbReference type="NCBI Taxonomy" id="1033008"/>
    <lineage>
        <taxon>Eukaryota</taxon>
        <taxon>Fungi</taxon>
        <taxon>Dikarya</taxon>
        <taxon>Basidiomycota</taxon>
        <taxon>Agaricomycotina</taxon>
        <taxon>Agaricomycetes</taxon>
        <taxon>Agaricomycetidae</taxon>
        <taxon>Agaricales</taxon>
        <taxon>Marasmiineae</taxon>
        <taxon>Mycenaceae</taxon>
        <taxon>Mycena</taxon>
    </lineage>
</organism>
<keyword evidence="3" id="KW-1185">Reference proteome</keyword>
<evidence type="ECO:0000313" key="2">
    <source>
        <dbReference type="EMBL" id="KAJ7306668.1"/>
    </source>
</evidence>
<protein>
    <recommendedName>
        <fullName evidence="1">GH18 domain-containing protein</fullName>
    </recommendedName>
</protein>
<dbReference type="PROSITE" id="PS51910">
    <property type="entry name" value="GH18_2"/>
    <property type="match status" value="1"/>
</dbReference>
<dbReference type="InterPro" id="IPR001223">
    <property type="entry name" value="Glyco_hydro18_cat"/>
</dbReference>
<dbReference type="PANTHER" id="PTHR11177">
    <property type="entry name" value="CHITINASE"/>
    <property type="match status" value="1"/>
</dbReference>